<reference evidence="1" key="1">
    <citation type="submission" date="2021-01" db="EMBL/GenBank/DDBJ databases">
        <authorList>
            <person name="Sun Q."/>
        </authorList>
    </citation>
    <scope>NUCLEOTIDE SEQUENCE</scope>
    <source>
        <strain evidence="1">YIM B02566</strain>
    </source>
</reference>
<evidence type="ECO:0000313" key="1">
    <source>
        <dbReference type="EMBL" id="MBK1865422.1"/>
    </source>
</evidence>
<accession>A0ACC5QYE6</accession>
<protein>
    <submittedName>
        <fullName evidence="1">Porin family protein</fullName>
    </submittedName>
</protein>
<dbReference type="EMBL" id="JAENHL010000004">
    <property type="protein sequence ID" value="MBK1865422.1"/>
    <property type="molecule type" value="Genomic_DNA"/>
</dbReference>
<name>A0ACC5QYE6_9HYPH</name>
<organism evidence="1 2">
    <name type="scientific">Taklimakanibacter albus</name>
    <dbReference type="NCBI Taxonomy" id="2800327"/>
    <lineage>
        <taxon>Bacteria</taxon>
        <taxon>Pseudomonadati</taxon>
        <taxon>Pseudomonadota</taxon>
        <taxon>Alphaproteobacteria</taxon>
        <taxon>Hyphomicrobiales</taxon>
        <taxon>Aestuariivirgaceae</taxon>
        <taxon>Taklimakanibacter</taxon>
    </lineage>
</organism>
<dbReference type="Proteomes" id="UP000616151">
    <property type="component" value="Unassembled WGS sequence"/>
</dbReference>
<comment type="caution">
    <text evidence="1">The sequence shown here is derived from an EMBL/GenBank/DDBJ whole genome shotgun (WGS) entry which is preliminary data.</text>
</comment>
<proteinExistence type="predicted"/>
<gene>
    <name evidence="1" type="ORF">JHL16_03595</name>
</gene>
<sequence>MKKTLLVACAASALSLFAVNAQAADVTPVADSSGFYVSLFGGASFLNDVDAVQHYDSPSPDYDYTLDTKMGYILGGTIGMRVWDPLRAEVEVSYARWKADSYSGQNDDGGDKFSGDASGHVSATYLLGNLWYDIDTGTSFTPYVGGGAGVAWVDASTQFDDSDDYGYNDGEVGFAFQAGAGVTFDLTENIALDVGYRFKGILGVDFDARDSSDTEPYEHGDLYSHNVQAGVIFKF</sequence>
<evidence type="ECO:0000313" key="2">
    <source>
        <dbReference type="Proteomes" id="UP000616151"/>
    </source>
</evidence>
<keyword evidence="2" id="KW-1185">Reference proteome</keyword>